<evidence type="ECO:0000256" key="5">
    <source>
        <dbReference type="ARBA" id="ARBA00022801"/>
    </source>
</evidence>
<organism evidence="13 14">
    <name type="scientific">Mesopusillimonas faecipullorum</name>
    <dbReference type="NCBI Taxonomy" id="2755040"/>
    <lineage>
        <taxon>Bacteria</taxon>
        <taxon>Pseudomonadati</taxon>
        <taxon>Pseudomonadota</taxon>
        <taxon>Betaproteobacteria</taxon>
        <taxon>Burkholderiales</taxon>
        <taxon>Alcaligenaceae</taxon>
        <taxon>Mesopusillimonas</taxon>
    </lineage>
</organism>
<keyword evidence="4" id="KW-0479">Metal-binding</keyword>
<keyword evidence="9" id="KW-0472">Membrane</keyword>
<keyword evidence="3" id="KW-0645">Protease</keyword>
<dbReference type="InterPro" id="IPR050570">
    <property type="entry name" value="Cell_wall_metabolism_enzyme"/>
</dbReference>
<sequence length="458" mass="50258">MPISEDTRATPRYTPLDTGRPRHRRLLRRSLLTLSAGLLATAGLLALLQPDASALPRQTETSVPLALSALTPTAPPAQNGFYIEETRVKPGDTLAAILQRLGIEQKGLLGFLTRDPSARTIYKLYPGRSVQAAHDAEGKLAWLRYHHTPADRQGGQVLSRWLEITPTEDGFKAVEDSQAVGTHTQLAEGVIQNSLFGATDAAGIPDNITMQMADILGSRVDFGRDLRKGDRFRVVYETYTHQGQTVSSGRVLAVEFENSGEVHNAIWFDSPDGSSGYFDFEGRSLRGMFLRSALKFSRVSSTFGMRKHPVHGYWGGHKGVDYAAPNGTPIHATAEGEVTFIGQQRGYGNVIYIKHDNRYSSVYAHQSRFAAGLRKGSRVQQGQLIGYVGSTGWATGPHLHYEVRVNNAPINPLSVDVPLARTLEGKERQAFMVALGGHQQHIQMLAALQDNRSLLAQR</sequence>
<dbReference type="EMBL" id="JACDXW010000005">
    <property type="protein sequence ID" value="MCB5364091.1"/>
    <property type="molecule type" value="Genomic_DNA"/>
</dbReference>
<feature type="transmembrane region" description="Helical" evidence="9">
    <location>
        <begin position="30"/>
        <end position="48"/>
    </location>
</feature>
<evidence type="ECO:0000259" key="12">
    <source>
        <dbReference type="Pfam" id="PF22310"/>
    </source>
</evidence>
<evidence type="ECO:0000313" key="13">
    <source>
        <dbReference type="EMBL" id="MCB5364091.1"/>
    </source>
</evidence>
<evidence type="ECO:0000256" key="8">
    <source>
        <dbReference type="SAM" id="MobiDB-lite"/>
    </source>
</evidence>
<accession>A0ABS8CDI4</accession>
<proteinExistence type="predicted"/>
<dbReference type="Proteomes" id="UP000776983">
    <property type="component" value="Unassembled WGS sequence"/>
</dbReference>
<dbReference type="Gene3D" id="2.70.70.10">
    <property type="entry name" value="Glucose Permease (Domain IIA)"/>
    <property type="match status" value="1"/>
</dbReference>
<evidence type="ECO:0000256" key="6">
    <source>
        <dbReference type="ARBA" id="ARBA00022833"/>
    </source>
</evidence>
<evidence type="ECO:0000256" key="7">
    <source>
        <dbReference type="ARBA" id="ARBA00023049"/>
    </source>
</evidence>
<comment type="caution">
    <text evidence="13">The sequence shown here is derived from an EMBL/GenBank/DDBJ whole genome shotgun (WGS) entry which is preliminary data.</text>
</comment>
<keyword evidence="7" id="KW-0482">Metalloprotease</keyword>
<dbReference type="PROSITE" id="PS51318">
    <property type="entry name" value="TAT"/>
    <property type="match status" value="1"/>
</dbReference>
<gene>
    <name evidence="13" type="ORF">H0484_10080</name>
</gene>
<keyword evidence="9" id="KW-0812">Transmembrane</keyword>
<reference evidence="13 14" key="1">
    <citation type="submission" date="2020-07" db="EMBL/GenBank/DDBJ databases">
        <title>Pusillimonas sp. nov., isolated from poultry manure in Taiwan.</title>
        <authorList>
            <person name="Lin S.-Y."/>
            <person name="Tang Y.-S."/>
            <person name="Young C.-C."/>
        </authorList>
    </citation>
    <scope>NUCLEOTIDE SEQUENCE [LARGE SCALE GENOMIC DNA]</scope>
    <source>
        <strain evidence="13 14">CC-YST705</strain>
    </source>
</reference>
<dbReference type="Pfam" id="PF22310">
    <property type="entry name" value="NMB0315_dom_I"/>
    <property type="match status" value="1"/>
</dbReference>
<dbReference type="PANTHER" id="PTHR21666:SF288">
    <property type="entry name" value="CELL DIVISION PROTEIN YTFB"/>
    <property type="match status" value="1"/>
</dbReference>
<evidence type="ECO:0000256" key="2">
    <source>
        <dbReference type="ARBA" id="ARBA00004196"/>
    </source>
</evidence>
<keyword evidence="5" id="KW-0378">Hydrolase</keyword>
<feature type="domain" description="Csd3-like second N-terminal" evidence="11">
    <location>
        <begin position="184"/>
        <end position="303"/>
    </location>
</feature>
<dbReference type="CDD" id="cd12797">
    <property type="entry name" value="M23_peptidase"/>
    <property type="match status" value="1"/>
</dbReference>
<dbReference type="InterPro" id="IPR045834">
    <property type="entry name" value="Csd3_N2"/>
</dbReference>
<evidence type="ECO:0000256" key="9">
    <source>
        <dbReference type="SAM" id="Phobius"/>
    </source>
</evidence>
<dbReference type="InterPro" id="IPR011055">
    <property type="entry name" value="Dup_hybrid_motif"/>
</dbReference>
<keyword evidence="6" id="KW-0862">Zinc</keyword>
<dbReference type="Pfam" id="PF19425">
    <property type="entry name" value="Csd3_N2"/>
    <property type="match status" value="1"/>
</dbReference>
<feature type="domain" description="M23ase beta-sheet core" evidence="10">
    <location>
        <begin position="316"/>
        <end position="412"/>
    </location>
</feature>
<evidence type="ECO:0000256" key="1">
    <source>
        <dbReference type="ARBA" id="ARBA00001947"/>
    </source>
</evidence>
<protein>
    <submittedName>
        <fullName evidence="13">M23 family metallopeptidase</fullName>
    </submittedName>
</protein>
<evidence type="ECO:0000259" key="11">
    <source>
        <dbReference type="Pfam" id="PF19425"/>
    </source>
</evidence>
<keyword evidence="9" id="KW-1133">Transmembrane helix</keyword>
<dbReference type="InterPro" id="IPR006311">
    <property type="entry name" value="TAT_signal"/>
</dbReference>
<dbReference type="SUPFAM" id="SSF51261">
    <property type="entry name" value="Duplicated hybrid motif"/>
    <property type="match status" value="1"/>
</dbReference>
<dbReference type="RefSeq" id="WP_226954471.1">
    <property type="nucleotide sequence ID" value="NZ_JACDXW010000005.1"/>
</dbReference>
<dbReference type="InterPro" id="IPR016047">
    <property type="entry name" value="M23ase_b-sheet_dom"/>
</dbReference>
<evidence type="ECO:0000313" key="14">
    <source>
        <dbReference type="Proteomes" id="UP000776983"/>
    </source>
</evidence>
<evidence type="ECO:0000256" key="3">
    <source>
        <dbReference type="ARBA" id="ARBA00022670"/>
    </source>
</evidence>
<feature type="region of interest" description="Disordered" evidence="8">
    <location>
        <begin position="1"/>
        <end position="20"/>
    </location>
</feature>
<comment type="subcellular location">
    <subcellularLocation>
        <location evidence="2">Cell envelope</location>
    </subcellularLocation>
</comment>
<keyword evidence="14" id="KW-1185">Reference proteome</keyword>
<name>A0ABS8CDI4_9BURK</name>
<dbReference type="Gene3D" id="3.10.450.350">
    <property type="match status" value="2"/>
</dbReference>
<evidence type="ECO:0000256" key="4">
    <source>
        <dbReference type="ARBA" id="ARBA00022723"/>
    </source>
</evidence>
<dbReference type="InterPro" id="IPR054512">
    <property type="entry name" value="NMB0315-like_N"/>
</dbReference>
<dbReference type="Pfam" id="PF01551">
    <property type="entry name" value="Peptidase_M23"/>
    <property type="match status" value="1"/>
</dbReference>
<dbReference type="PANTHER" id="PTHR21666">
    <property type="entry name" value="PEPTIDASE-RELATED"/>
    <property type="match status" value="1"/>
</dbReference>
<comment type="cofactor">
    <cofactor evidence="1">
        <name>Zn(2+)</name>
        <dbReference type="ChEBI" id="CHEBI:29105"/>
    </cofactor>
</comment>
<feature type="domain" description="DD-carboxypeptidase/endopeptidase Mpg-like N-terminal" evidence="12">
    <location>
        <begin position="82"/>
        <end position="141"/>
    </location>
</feature>
<evidence type="ECO:0000259" key="10">
    <source>
        <dbReference type="Pfam" id="PF01551"/>
    </source>
</evidence>